<dbReference type="InterPro" id="IPR021782">
    <property type="entry name" value="DUF3347"/>
</dbReference>
<dbReference type="Pfam" id="PF11827">
    <property type="entry name" value="DUF3347"/>
    <property type="match status" value="1"/>
</dbReference>
<evidence type="ECO:0000313" key="3">
    <source>
        <dbReference type="EMBL" id="TCC93816.1"/>
    </source>
</evidence>
<dbReference type="AlphaFoldDB" id="A0A4V2MJD1"/>
<organism evidence="3 4">
    <name type="scientific">Pedobacter frigiditerrae</name>
    <dbReference type="NCBI Taxonomy" id="2530452"/>
    <lineage>
        <taxon>Bacteria</taxon>
        <taxon>Pseudomonadati</taxon>
        <taxon>Bacteroidota</taxon>
        <taxon>Sphingobacteriia</taxon>
        <taxon>Sphingobacteriales</taxon>
        <taxon>Sphingobacteriaceae</taxon>
        <taxon>Pedobacter</taxon>
    </lineage>
</organism>
<sequence length="175" mass="19654">MKIKFKQMKKILVMIAVFSITIFSVAKAQTATTKTEFDKTLNAYFNIKNALAKDNATLASQNTKVLLTNIESFPTKKLAASQQALWKTETAKIKTAALAISNEKVIKVQRQSFWAVSTAMINLAKAFKLNSEVVYVQYCPMAKKSWLNEVEDVQNPFYGSMMYDCGEVTETIAKK</sequence>
<evidence type="ECO:0000313" key="4">
    <source>
        <dbReference type="Proteomes" id="UP000292884"/>
    </source>
</evidence>
<reference evidence="3 4" key="1">
    <citation type="submission" date="2019-02" db="EMBL/GenBank/DDBJ databases">
        <title>Pedobacter sp. RP-1-13 sp. nov., isolated from Arctic soil.</title>
        <authorList>
            <person name="Dahal R.H."/>
        </authorList>
    </citation>
    <scope>NUCLEOTIDE SEQUENCE [LARGE SCALE GENOMIC DNA]</scope>
    <source>
        <strain evidence="3 4">RP-1-13</strain>
    </source>
</reference>
<feature type="domain" description="DUF3347" evidence="2">
    <location>
        <begin position="41"/>
        <end position="131"/>
    </location>
</feature>
<evidence type="ECO:0000259" key="2">
    <source>
        <dbReference type="Pfam" id="PF11827"/>
    </source>
</evidence>
<feature type="chain" id="PRO_5020807095" evidence="1">
    <location>
        <begin position="29"/>
        <end position="175"/>
    </location>
</feature>
<proteinExistence type="predicted"/>
<dbReference type="OrthoDB" id="5513217at2"/>
<dbReference type="Proteomes" id="UP000292884">
    <property type="component" value="Unassembled WGS sequence"/>
</dbReference>
<evidence type="ECO:0000256" key="1">
    <source>
        <dbReference type="SAM" id="SignalP"/>
    </source>
</evidence>
<name>A0A4V2MJD1_9SPHI</name>
<accession>A0A4V2MJD1</accession>
<feature type="signal peptide" evidence="1">
    <location>
        <begin position="1"/>
        <end position="28"/>
    </location>
</feature>
<keyword evidence="4" id="KW-1185">Reference proteome</keyword>
<keyword evidence="1" id="KW-0732">Signal</keyword>
<gene>
    <name evidence="3" type="ORF">EZ428_03325</name>
</gene>
<comment type="caution">
    <text evidence="3">The sequence shown here is derived from an EMBL/GenBank/DDBJ whole genome shotgun (WGS) entry which is preliminary data.</text>
</comment>
<protein>
    <submittedName>
        <fullName evidence="3">DUF3347 domain-containing protein</fullName>
    </submittedName>
</protein>
<dbReference type="EMBL" id="SJSK01000001">
    <property type="protein sequence ID" value="TCC93816.1"/>
    <property type="molecule type" value="Genomic_DNA"/>
</dbReference>